<organism evidence="1 2">
    <name type="scientific">Carnegiea gigantea</name>
    <dbReference type="NCBI Taxonomy" id="171969"/>
    <lineage>
        <taxon>Eukaryota</taxon>
        <taxon>Viridiplantae</taxon>
        <taxon>Streptophyta</taxon>
        <taxon>Embryophyta</taxon>
        <taxon>Tracheophyta</taxon>
        <taxon>Spermatophyta</taxon>
        <taxon>Magnoliopsida</taxon>
        <taxon>eudicotyledons</taxon>
        <taxon>Gunneridae</taxon>
        <taxon>Pentapetalae</taxon>
        <taxon>Caryophyllales</taxon>
        <taxon>Cactineae</taxon>
        <taxon>Cactaceae</taxon>
        <taxon>Cactoideae</taxon>
        <taxon>Echinocereeae</taxon>
        <taxon>Carnegiea</taxon>
    </lineage>
</organism>
<dbReference type="EMBL" id="JAKOGI010000707">
    <property type="protein sequence ID" value="KAJ8431214.1"/>
    <property type="molecule type" value="Genomic_DNA"/>
</dbReference>
<keyword evidence="2" id="KW-1185">Reference proteome</keyword>
<evidence type="ECO:0000313" key="1">
    <source>
        <dbReference type="EMBL" id="KAJ8431214.1"/>
    </source>
</evidence>
<dbReference type="AlphaFoldDB" id="A0A9Q1JUH7"/>
<dbReference type="Proteomes" id="UP001153076">
    <property type="component" value="Unassembled WGS sequence"/>
</dbReference>
<protein>
    <submittedName>
        <fullName evidence="1">Uncharacterized protein</fullName>
    </submittedName>
</protein>
<sequence length="161" mass="18273">MWCLKEYTDISKDDKPSENEDPTCLKIMLTAQMNCMHMPYVLALLETHVGGERANEGPMPAHIKNLGSNSGYTSNSLPAKITNVYGMMRMTSLFLLHIRRLAGSRIHHEPSLWIRRDSGFGRIHGFMRSSKTRDLPNITKDPTGSEFGLWLRQDPSLVSRI</sequence>
<gene>
    <name evidence="1" type="ORF">Cgig2_016773</name>
</gene>
<reference evidence="1" key="1">
    <citation type="submission" date="2022-04" db="EMBL/GenBank/DDBJ databases">
        <title>Carnegiea gigantea Genome sequencing and assembly v2.</title>
        <authorList>
            <person name="Copetti D."/>
            <person name="Sanderson M.J."/>
            <person name="Burquez A."/>
            <person name="Wojciechowski M.F."/>
        </authorList>
    </citation>
    <scope>NUCLEOTIDE SEQUENCE</scope>
    <source>
        <strain evidence="1">SGP5-SGP5p</strain>
        <tissue evidence="1">Aerial part</tissue>
    </source>
</reference>
<accession>A0A9Q1JUH7</accession>
<name>A0A9Q1JUH7_9CARY</name>
<evidence type="ECO:0000313" key="2">
    <source>
        <dbReference type="Proteomes" id="UP001153076"/>
    </source>
</evidence>
<proteinExistence type="predicted"/>
<comment type="caution">
    <text evidence="1">The sequence shown here is derived from an EMBL/GenBank/DDBJ whole genome shotgun (WGS) entry which is preliminary data.</text>
</comment>